<dbReference type="VEuPathDB" id="FungiDB:RhiirFUN_005214"/>
<dbReference type="Pfam" id="PF00171">
    <property type="entry name" value="Aldedh"/>
    <property type="match status" value="1"/>
</dbReference>
<evidence type="ECO:0000313" key="4">
    <source>
        <dbReference type="Proteomes" id="UP000684084"/>
    </source>
</evidence>
<protein>
    <recommendedName>
        <fullName evidence="2">Aldehyde dehydrogenase domain-containing protein</fullName>
    </recommendedName>
</protein>
<proteinExistence type="inferred from homology"/>
<evidence type="ECO:0000259" key="2">
    <source>
        <dbReference type="Pfam" id="PF00171"/>
    </source>
</evidence>
<dbReference type="PANTHER" id="PTHR11699">
    <property type="entry name" value="ALDEHYDE DEHYDROGENASE-RELATED"/>
    <property type="match status" value="1"/>
</dbReference>
<organism evidence="3 4">
    <name type="scientific">Rhizophagus irregularis</name>
    <dbReference type="NCBI Taxonomy" id="588596"/>
    <lineage>
        <taxon>Eukaryota</taxon>
        <taxon>Fungi</taxon>
        <taxon>Fungi incertae sedis</taxon>
        <taxon>Mucoromycota</taxon>
        <taxon>Glomeromycotina</taxon>
        <taxon>Glomeromycetes</taxon>
        <taxon>Glomerales</taxon>
        <taxon>Glomeraceae</taxon>
        <taxon>Rhizophagus</taxon>
    </lineage>
</organism>
<sequence>MLSISKIAIKVTVRPDVHLDVNFTSRLGHYWARSKKITPKSDVDSAVKAATDALHLTLWISLSGTDRRNILLKIAVGIDKNLKEAKQLKILNLNTQIQLITSILANTISAEKILPPGIINVIPGYEVVGRRITNHREVVNVVYSIRRKDSSSSNLKKVTLELGGKNNDCFSDIL</sequence>
<dbReference type="SMR" id="A0A915ZZ43"/>
<dbReference type="Proteomes" id="UP000684084">
    <property type="component" value="Unassembled WGS sequence"/>
</dbReference>
<dbReference type="EMBL" id="CAGKOT010000079">
    <property type="protein sequence ID" value="CAB5392888.1"/>
    <property type="molecule type" value="Genomic_DNA"/>
</dbReference>
<dbReference type="InterPro" id="IPR015590">
    <property type="entry name" value="Aldehyde_DH_dom"/>
</dbReference>
<feature type="domain" description="Aldehyde dehydrogenase" evidence="2">
    <location>
        <begin position="101"/>
        <end position="166"/>
    </location>
</feature>
<evidence type="ECO:0000313" key="3">
    <source>
        <dbReference type="EMBL" id="CAB5392888.1"/>
    </source>
</evidence>
<dbReference type="AlphaFoldDB" id="A0A915ZZ43"/>
<dbReference type="OrthoDB" id="310895at2759"/>
<accession>A0A915ZZ43</accession>
<comment type="caution">
    <text evidence="3">The sequence shown here is derived from an EMBL/GenBank/DDBJ whole genome shotgun (WGS) entry which is preliminary data.</text>
</comment>
<evidence type="ECO:0000256" key="1">
    <source>
        <dbReference type="ARBA" id="ARBA00009986"/>
    </source>
</evidence>
<reference evidence="3" key="1">
    <citation type="submission" date="2020-05" db="EMBL/GenBank/DDBJ databases">
        <authorList>
            <person name="Rincon C."/>
            <person name="Sanders R I."/>
            <person name="Robbins C."/>
            <person name="Chaturvedi A."/>
        </authorList>
    </citation>
    <scope>NUCLEOTIDE SEQUENCE</scope>
    <source>
        <strain evidence="3">CHB12</strain>
    </source>
</reference>
<comment type="similarity">
    <text evidence="1">Belongs to the aldehyde dehydrogenase family.</text>
</comment>
<name>A0A915ZZ43_9GLOM</name>
<dbReference type="GO" id="GO:0016491">
    <property type="term" value="F:oxidoreductase activity"/>
    <property type="evidence" value="ECO:0007669"/>
    <property type="project" value="InterPro"/>
</dbReference>
<gene>
    <name evidence="3" type="ORF">CHRIB12_LOCUS22619</name>
</gene>